<accession>A0A1W1XSE7</accession>
<comment type="similarity">
    <text evidence="6">Belongs to the binding-protein-dependent transport system permease family.</text>
</comment>
<name>A0A1W1XSE7_9CLOT</name>
<feature type="transmembrane region" description="Helical" evidence="6">
    <location>
        <begin position="178"/>
        <end position="202"/>
    </location>
</feature>
<dbReference type="Proteomes" id="UP000192468">
    <property type="component" value="Unassembled WGS sequence"/>
</dbReference>
<dbReference type="Pfam" id="PF00528">
    <property type="entry name" value="BPD_transp_1"/>
    <property type="match status" value="1"/>
</dbReference>
<dbReference type="OrthoDB" id="34174at2"/>
<feature type="domain" description="ABC transmembrane type-1" evidence="7">
    <location>
        <begin position="20"/>
        <end position="203"/>
    </location>
</feature>
<dbReference type="InterPro" id="IPR035906">
    <property type="entry name" value="MetI-like_sf"/>
</dbReference>
<dbReference type="SUPFAM" id="SSF161098">
    <property type="entry name" value="MetI-like"/>
    <property type="match status" value="1"/>
</dbReference>
<dbReference type="GO" id="GO:0005886">
    <property type="term" value="C:plasma membrane"/>
    <property type="evidence" value="ECO:0007669"/>
    <property type="project" value="UniProtKB-SubCell"/>
</dbReference>
<sequence length="212" mass="22866">MLNEVIKFIISNHTQYYKAVSIHIIISITAVLISIIIAIPTGILCSKSAKVLYPVLNFFNFLRITPSLAILVLVLPVLGTGFIPALVALIILGIPPMLTNTYLGFKNIDKAIIESALGMGMSSKELFFKIQIPLALPLIITGIRISSVEVIASATLASYIGAGGLGDFIFTGLSMNDYVMLFVGGASVALLSVISEMILLLFQQSITKYQRD</sequence>
<evidence type="ECO:0000256" key="5">
    <source>
        <dbReference type="ARBA" id="ARBA00023136"/>
    </source>
</evidence>
<feature type="transmembrane region" description="Helical" evidence="6">
    <location>
        <begin position="20"/>
        <end position="39"/>
    </location>
</feature>
<dbReference type="InterPro" id="IPR051204">
    <property type="entry name" value="ABC_transp_perm/SBD"/>
</dbReference>
<keyword evidence="9" id="KW-1185">Reference proteome</keyword>
<protein>
    <submittedName>
        <fullName evidence="8">Osmoprotectant transport system permease protein</fullName>
    </submittedName>
</protein>
<keyword evidence="2 6" id="KW-0813">Transport</keyword>
<feature type="transmembrane region" description="Helical" evidence="6">
    <location>
        <begin position="81"/>
        <end position="105"/>
    </location>
</feature>
<gene>
    <name evidence="8" type="ORF">SAMN02745134_02936</name>
</gene>
<dbReference type="EMBL" id="FWXH01000014">
    <property type="protein sequence ID" value="SMC26775.1"/>
    <property type="molecule type" value="Genomic_DNA"/>
</dbReference>
<dbReference type="PANTHER" id="PTHR30177:SF4">
    <property type="entry name" value="OSMOPROTECTANT IMPORT PERMEASE PROTEIN OSMW"/>
    <property type="match status" value="1"/>
</dbReference>
<keyword evidence="5 6" id="KW-0472">Membrane</keyword>
<comment type="subcellular location">
    <subcellularLocation>
        <location evidence="6">Cell membrane</location>
        <topology evidence="6">Multi-pass membrane protein</topology>
    </subcellularLocation>
    <subcellularLocation>
        <location evidence="1">Membrane</location>
        <topology evidence="1">Multi-pass membrane protein</topology>
    </subcellularLocation>
</comment>
<dbReference type="CDD" id="cd06261">
    <property type="entry name" value="TM_PBP2"/>
    <property type="match status" value="1"/>
</dbReference>
<keyword evidence="3 6" id="KW-0812">Transmembrane</keyword>
<evidence type="ECO:0000313" key="8">
    <source>
        <dbReference type="EMBL" id="SMC26775.1"/>
    </source>
</evidence>
<dbReference type="PANTHER" id="PTHR30177">
    <property type="entry name" value="GLYCINE BETAINE/L-PROLINE TRANSPORT SYSTEM PERMEASE PROTEIN PROW"/>
    <property type="match status" value="1"/>
</dbReference>
<evidence type="ECO:0000259" key="7">
    <source>
        <dbReference type="PROSITE" id="PS50928"/>
    </source>
</evidence>
<dbReference type="PROSITE" id="PS50928">
    <property type="entry name" value="ABC_TM1"/>
    <property type="match status" value="1"/>
</dbReference>
<reference evidence="8 9" key="1">
    <citation type="submission" date="2017-04" db="EMBL/GenBank/DDBJ databases">
        <authorList>
            <person name="Afonso C.L."/>
            <person name="Miller P.J."/>
            <person name="Scott M.A."/>
            <person name="Spackman E."/>
            <person name="Goraichik I."/>
            <person name="Dimitrov K.M."/>
            <person name="Suarez D.L."/>
            <person name="Swayne D.E."/>
        </authorList>
    </citation>
    <scope>NUCLEOTIDE SEQUENCE [LARGE SCALE GENOMIC DNA]</scope>
    <source>
        <strain evidence="8 9">DSM 12555</strain>
    </source>
</reference>
<evidence type="ECO:0000256" key="4">
    <source>
        <dbReference type="ARBA" id="ARBA00022989"/>
    </source>
</evidence>
<dbReference type="GO" id="GO:0031460">
    <property type="term" value="P:glycine betaine transport"/>
    <property type="evidence" value="ECO:0007669"/>
    <property type="project" value="TreeGrafter"/>
</dbReference>
<dbReference type="AlphaFoldDB" id="A0A1W1XSE7"/>
<organism evidence="8 9">
    <name type="scientific">Clostridium acidisoli DSM 12555</name>
    <dbReference type="NCBI Taxonomy" id="1121291"/>
    <lineage>
        <taxon>Bacteria</taxon>
        <taxon>Bacillati</taxon>
        <taxon>Bacillota</taxon>
        <taxon>Clostridia</taxon>
        <taxon>Eubacteriales</taxon>
        <taxon>Clostridiaceae</taxon>
        <taxon>Clostridium</taxon>
    </lineage>
</organism>
<dbReference type="InterPro" id="IPR000515">
    <property type="entry name" value="MetI-like"/>
</dbReference>
<proteinExistence type="inferred from homology"/>
<dbReference type="RefSeq" id="WP_084116732.1">
    <property type="nucleotide sequence ID" value="NZ_FWXH01000014.1"/>
</dbReference>
<evidence type="ECO:0000256" key="2">
    <source>
        <dbReference type="ARBA" id="ARBA00022448"/>
    </source>
</evidence>
<evidence type="ECO:0000256" key="3">
    <source>
        <dbReference type="ARBA" id="ARBA00022692"/>
    </source>
</evidence>
<evidence type="ECO:0000313" key="9">
    <source>
        <dbReference type="Proteomes" id="UP000192468"/>
    </source>
</evidence>
<dbReference type="STRING" id="1121291.SAMN02745134_02936"/>
<dbReference type="Gene3D" id="1.10.3720.10">
    <property type="entry name" value="MetI-like"/>
    <property type="match status" value="1"/>
</dbReference>
<evidence type="ECO:0000256" key="6">
    <source>
        <dbReference type="RuleBase" id="RU363032"/>
    </source>
</evidence>
<dbReference type="GO" id="GO:0055085">
    <property type="term" value="P:transmembrane transport"/>
    <property type="evidence" value="ECO:0007669"/>
    <property type="project" value="InterPro"/>
</dbReference>
<keyword evidence="4 6" id="KW-1133">Transmembrane helix</keyword>
<evidence type="ECO:0000256" key="1">
    <source>
        <dbReference type="ARBA" id="ARBA00004141"/>
    </source>
</evidence>